<keyword evidence="7" id="KW-1185">Reference proteome</keyword>
<dbReference type="InterPro" id="IPR036584">
    <property type="entry name" value="FliS_sf"/>
</dbReference>
<keyword evidence="6" id="KW-0282">Flagellum</keyword>
<evidence type="ECO:0000256" key="4">
    <source>
        <dbReference type="ARBA" id="ARBA00022795"/>
    </source>
</evidence>
<keyword evidence="4" id="KW-1005">Bacterial flagellum biogenesis</keyword>
<dbReference type="GO" id="GO:0044780">
    <property type="term" value="P:bacterial-type flagellum assembly"/>
    <property type="evidence" value="ECO:0007669"/>
    <property type="project" value="InterPro"/>
</dbReference>
<organism evidence="6 7">
    <name type="scientific">Cohnella xylanilytica</name>
    <dbReference type="NCBI Taxonomy" id="557555"/>
    <lineage>
        <taxon>Bacteria</taxon>
        <taxon>Bacillati</taxon>
        <taxon>Bacillota</taxon>
        <taxon>Bacilli</taxon>
        <taxon>Bacillales</taxon>
        <taxon>Paenibacillaceae</taxon>
        <taxon>Cohnella</taxon>
    </lineage>
</organism>
<dbReference type="EMBL" id="JACJVR010000050">
    <property type="protein sequence ID" value="MBB6692193.1"/>
    <property type="molecule type" value="Genomic_DNA"/>
</dbReference>
<keyword evidence="5" id="KW-0143">Chaperone</keyword>
<dbReference type="PANTHER" id="PTHR34773:SF1">
    <property type="entry name" value="FLAGELLAR SECRETION CHAPERONE FLIS"/>
    <property type="match status" value="1"/>
</dbReference>
<dbReference type="AlphaFoldDB" id="A0A841U1F2"/>
<protein>
    <submittedName>
        <fullName evidence="6">Flagellar export chaperone FliS</fullName>
    </submittedName>
</protein>
<evidence type="ECO:0000313" key="6">
    <source>
        <dbReference type="EMBL" id="MBB6692193.1"/>
    </source>
</evidence>
<comment type="caution">
    <text evidence="6">The sequence shown here is derived from an EMBL/GenBank/DDBJ whole genome shotgun (WGS) entry which is preliminary data.</text>
</comment>
<accession>A0A841U1F2</accession>
<sequence length="123" mass="13862">MITNPYQKYQQAAVQTASGPQLLLMLYDGAIRFTRTGIEGIQQRNFEKANNNLIKAQAIIHELIAGLNHDYPIAKDLLAIYEYMIHQLIQSNIRKDASKAQEVLDHLAELREAWGEAAKLSAV</sequence>
<dbReference type="Proteomes" id="UP000553776">
    <property type="component" value="Unassembled WGS sequence"/>
</dbReference>
<dbReference type="PANTHER" id="PTHR34773">
    <property type="entry name" value="FLAGELLAR SECRETION CHAPERONE FLIS"/>
    <property type="match status" value="1"/>
</dbReference>
<dbReference type="NCBIfam" id="TIGR00208">
    <property type="entry name" value="fliS"/>
    <property type="match status" value="1"/>
</dbReference>
<dbReference type="SUPFAM" id="SSF101116">
    <property type="entry name" value="Flagellar export chaperone FliS"/>
    <property type="match status" value="1"/>
</dbReference>
<evidence type="ECO:0000256" key="3">
    <source>
        <dbReference type="ARBA" id="ARBA00022490"/>
    </source>
</evidence>
<dbReference type="Pfam" id="PF02561">
    <property type="entry name" value="FliS"/>
    <property type="match status" value="1"/>
</dbReference>
<evidence type="ECO:0000313" key="7">
    <source>
        <dbReference type="Proteomes" id="UP000553776"/>
    </source>
</evidence>
<evidence type="ECO:0000256" key="2">
    <source>
        <dbReference type="ARBA" id="ARBA00008787"/>
    </source>
</evidence>
<dbReference type="InterPro" id="IPR003713">
    <property type="entry name" value="FliS"/>
</dbReference>
<keyword evidence="6" id="KW-0969">Cilium</keyword>
<reference evidence="6 7" key="1">
    <citation type="submission" date="2020-08" db="EMBL/GenBank/DDBJ databases">
        <title>Cohnella phylogeny.</title>
        <authorList>
            <person name="Dunlap C."/>
        </authorList>
    </citation>
    <scope>NUCLEOTIDE SEQUENCE [LARGE SCALE GENOMIC DNA]</scope>
    <source>
        <strain evidence="6 7">DSM 25239</strain>
    </source>
</reference>
<proteinExistence type="inferred from homology"/>
<dbReference type="GO" id="GO:0005829">
    <property type="term" value="C:cytosol"/>
    <property type="evidence" value="ECO:0007669"/>
    <property type="project" value="UniProtKB-SubCell"/>
</dbReference>
<name>A0A841U1F2_9BACL</name>
<comment type="subcellular location">
    <subcellularLocation>
        <location evidence="1">Cytoplasm</location>
        <location evidence="1">Cytosol</location>
    </subcellularLocation>
</comment>
<keyword evidence="6" id="KW-0966">Cell projection</keyword>
<dbReference type="GO" id="GO:0071973">
    <property type="term" value="P:bacterial-type flagellum-dependent cell motility"/>
    <property type="evidence" value="ECO:0007669"/>
    <property type="project" value="TreeGrafter"/>
</dbReference>
<dbReference type="CDD" id="cd16098">
    <property type="entry name" value="FliS"/>
    <property type="match status" value="1"/>
</dbReference>
<dbReference type="PIRSF" id="PIRSF039090">
    <property type="entry name" value="Flis"/>
    <property type="match status" value="1"/>
</dbReference>
<comment type="similarity">
    <text evidence="2">Belongs to the FliS family.</text>
</comment>
<keyword evidence="3" id="KW-0963">Cytoplasm</keyword>
<dbReference type="RefSeq" id="WP_185136186.1">
    <property type="nucleotide sequence ID" value="NZ_JACJVR010000050.1"/>
</dbReference>
<gene>
    <name evidence="6" type="primary">fliS</name>
    <name evidence="6" type="ORF">H7B90_12350</name>
</gene>
<dbReference type="Gene3D" id="1.20.120.340">
    <property type="entry name" value="Flagellar protein FliS"/>
    <property type="match status" value="1"/>
</dbReference>
<evidence type="ECO:0000256" key="5">
    <source>
        <dbReference type="ARBA" id="ARBA00023186"/>
    </source>
</evidence>
<evidence type="ECO:0000256" key="1">
    <source>
        <dbReference type="ARBA" id="ARBA00004514"/>
    </source>
</evidence>